<dbReference type="EMBL" id="JAUTWS010000005">
    <property type="protein sequence ID" value="MDO9708203.1"/>
    <property type="molecule type" value="Genomic_DNA"/>
</dbReference>
<dbReference type="GO" id="GO:0016757">
    <property type="term" value="F:glycosyltransferase activity"/>
    <property type="evidence" value="ECO:0007669"/>
    <property type="project" value="UniProtKB-KW"/>
</dbReference>
<dbReference type="CDD" id="cd03801">
    <property type="entry name" value="GT4_PimA-like"/>
    <property type="match status" value="1"/>
</dbReference>
<name>A0ABT9DWC7_9PROT</name>
<evidence type="ECO:0000313" key="3">
    <source>
        <dbReference type="EMBL" id="MDO9708203.1"/>
    </source>
</evidence>
<dbReference type="SUPFAM" id="SSF53756">
    <property type="entry name" value="UDP-Glycosyltransferase/glycogen phosphorylase"/>
    <property type="match status" value="1"/>
</dbReference>
<gene>
    <name evidence="3" type="ORF">Q7A36_07610</name>
</gene>
<dbReference type="PANTHER" id="PTHR12526">
    <property type="entry name" value="GLYCOSYLTRANSFERASE"/>
    <property type="match status" value="1"/>
</dbReference>
<sequence>MRIVMATDGPRLGPESVGERPMGGVETAFALLAEAFLRRGHEVELRAGRDLAEARGGLRWAPLARGGAPAALVIANRSPRLFRWMPAGRRVLWLHNPGGYLRKARNIPPMLATWPRLVTLGPAHSRSLRGWMPIRPVEIPLALAPPFDAGATERPPPPPVAVFASNPRRGLLWLLDLWAQRIRPAVPDAELHLYTGAATYGGDARLAAHAAPVLARAEALAGQGVRIFDPLPRAGLAARLREARLMLYRGDTGETFCLALAEAQAMGLPAVVTPLGAVPERVADGVTGVVARDEAGFAAAAIRLLSDDAAWSAMHRAALARGPGPSWDEVAARFEALA</sequence>
<dbReference type="EC" id="2.4.-.-" evidence="3"/>
<dbReference type="Proteomes" id="UP001243009">
    <property type="component" value="Unassembled WGS sequence"/>
</dbReference>
<dbReference type="Gene3D" id="3.40.50.2000">
    <property type="entry name" value="Glycogen Phosphorylase B"/>
    <property type="match status" value="2"/>
</dbReference>
<protein>
    <submittedName>
        <fullName evidence="3">Glycosyltransferase family 4 protein</fullName>
        <ecNumber evidence="3">2.4.-.-</ecNumber>
    </submittedName>
</protein>
<reference evidence="3 4" key="1">
    <citation type="submission" date="2023-08" db="EMBL/GenBank/DDBJ databases">
        <title>The draft genome sequence of Paracraurococcus sp. LOR1-02.</title>
        <authorList>
            <person name="Kingkaew E."/>
            <person name="Tanasupawat S."/>
        </authorList>
    </citation>
    <scope>NUCLEOTIDE SEQUENCE [LARGE SCALE GENOMIC DNA]</scope>
    <source>
        <strain evidence="3 4">LOR1-02</strain>
    </source>
</reference>
<accession>A0ABT9DWC7</accession>
<evidence type="ECO:0000256" key="1">
    <source>
        <dbReference type="ARBA" id="ARBA00022676"/>
    </source>
</evidence>
<proteinExistence type="predicted"/>
<organism evidence="3 4">
    <name type="scientific">Paracraurococcus lichenis</name>
    <dbReference type="NCBI Taxonomy" id="3064888"/>
    <lineage>
        <taxon>Bacteria</taxon>
        <taxon>Pseudomonadati</taxon>
        <taxon>Pseudomonadota</taxon>
        <taxon>Alphaproteobacteria</taxon>
        <taxon>Acetobacterales</taxon>
        <taxon>Roseomonadaceae</taxon>
        <taxon>Paracraurococcus</taxon>
    </lineage>
</organism>
<evidence type="ECO:0000256" key="2">
    <source>
        <dbReference type="ARBA" id="ARBA00022679"/>
    </source>
</evidence>
<keyword evidence="1 3" id="KW-0328">Glycosyltransferase</keyword>
<keyword evidence="4" id="KW-1185">Reference proteome</keyword>
<dbReference type="Pfam" id="PF13692">
    <property type="entry name" value="Glyco_trans_1_4"/>
    <property type="match status" value="1"/>
</dbReference>
<evidence type="ECO:0000313" key="4">
    <source>
        <dbReference type="Proteomes" id="UP001243009"/>
    </source>
</evidence>
<comment type="caution">
    <text evidence="3">The sequence shown here is derived from an EMBL/GenBank/DDBJ whole genome shotgun (WGS) entry which is preliminary data.</text>
</comment>
<keyword evidence="2 3" id="KW-0808">Transferase</keyword>
<dbReference type="RefSeq" id="WP_305103068.1">
    <property type="nucleotide sequence ID" value="NZ_JAUTWS010000005.1"/>
</dbReference>
<dbReference type="PANTHER" id="PTHR12526:SF510">
    <property type="entry name" value="D-INOSITOL 3-PHOSPHATE GLYCOSYLTRANSFERASE"/>
    <property type="match status" value="1"/>
</dbReference>